<keyword evidence="6" id="KW-0560">Oxidoreductase</keyword>
<evidence type="ECO:0000259" key="13">
    <source>
        <dbReference type="SMART" id="SM01003"/>
    </source>
</evidence>
<dbReference type="Gene3D" id="3.40.50.720">
    <property type="entry name" value="NAD(P)-binding Rossmann-like Domain"/>
    <property type="match status" value="2"/>
</dbReference>
<dbReference type="PANTHER" id="PTHR11133">
    <property type="entry name" value="SACCHAROPINE DEHYDROGENASE"/>
    <property type="match status" value="1"/>
</dbReference>
<dbReference type="EMBL" id="CP120682">
    <property type="protein sequence ID" value="WKN39331.1"/>
    <property type="molecule type" value="Genomic_DNA"/>
</dbReference>
<evidence type="ECO:0000256" key="6">
    <source>
        <dbReference type="ARBA" id="ARBA00023002"/>
    </source>
</evidence>
<accession>A0AA49GUA4</accession>
<feature type="domain" description="Alanine dehydrogenase/pyridine nucleotide transhydrogenase NAD(H)-binding" evidence="12">
    <location>
        <begin position="166"/>
        <end position="342"/>
    </location>
</feature>
<dbReference type="Pfam" id="PF05222">
    <property type="entry name" value="AlaDh_PNT_N"/>
    <property type="match status" value="1"/>
</dbReference>
<dbReference type="GO" id="GO:0004754">
    <property type="term" value="F:saccharopine dehydrogenase (NAD+, L-lysine-forming) activity"/>
    <property type="evidence" value="ECO:0007669"/>
    <property type="project" value="UniProtKB-EC"/>
</dbReference>
<feature type="binding site" evidence="11">
    <location>
        <begin position="343"/>
        <end position="346"/>
    </location>
    <ligand>
        <name>NAD(+)</name>
        <dbReference type="ChEBI" id="CHEBI:57540"/>
    </ligand>
</feature>
<gene>
    <name evidence="14" type="ORF">K4G66_11580</name>
</gene>
<dbReference type="AlphaFoldDB" id="A0AA49GUA4"/>
<dbReference type="InterPro" id="IPR027281">
    <property type="entry name" value="Lys1"/>
</dbReference>
<feature type="binding site" evidence="11">
    <location>
        <position position="126"/>
    </location>
    <ligand>
        <name>NAD(+)</name>
        <dbReference type="ChEBI" id="CHEBI:57540"/>
    </ligand>
</feature>
<proteinExistence type="predicted"/>
<name>A0AA49GUA4_9BACT</name>
<evidence type="ECO:0000256" key="8">
    <source>
        <dbReference type="ARBA" id="ARBA00033228"/>
    </source>
</evidence>
<evidence type="ECO:0000256" key="4">
    <source>
        <dbReference type="ARBA" id="ARBA00021221"/>
    </source>
</evidence>
<organism evidence="14">
    <name type="scientific">Roseihalotalea indica</name>
    <dbReference type="NCBI Taxonomy" id="2867963"/>
    <lineage>
        <taxon>Bacteria</taxon>
        <taxon>Pseudomonadati</taxon>
        <taxon>Bacteroidota</taxon>
        <taxon>Cytophagia</taxon>
        <taxon>Cytophagales</taxon>
        <taxon>Catalimonadaceae</taxon>
        <taxon>Roseihalotalea</taxon>
    </lineage>
</organism>
<evidence type="ECO:0000256" key="10">
    <source>
        <dbReference type="PIRSR" id="PIRSR018250-1"/>
    </source>
</evidence>
<reference evidence="14" key="1">
    <citation type="journal article" date="2023" name="Comput. Struct. Biotechnol. J.">
        <title>Discovery of a novel marine Bacteroidetes with a rich repertoire of carbohydrate-active enzymes.</title>
        <authorList>
            <person name="Chen B."/>
            <person name="Liu G."/>
            <person name="Chen Q."/>
            <person name="Wang H."/>
            <person name="Liu L."/>
            <person name="Tang K."/>
        </authorList>
    </citation>
    <scope>NUCLEOTIDE SEQUENCE</scope>
    <source>
        <strain evidence="14">TK19036</strain>
    </source>
</reference>
<comment type="catalytic activity">
    <reaction evidence="9">
        <text>L-saccharopine + NAD(+) + H2O = L-lysine + 2-oxoglutarate + NADH + H(+)</text>
        <dbReference type="Rhea" id="RHEA:12440"/>
        <dbReference type="ChEBI" id="CHEBI:15377"/>
        <dbReference type="ChEBI" id="CHEBI:15378"/>
        <dbReference type="ChEBI" id="CHEBI:16810"/>
        <dbReference type="ChEBI" id="CHEBI:32551"/>
        <dbReference type="ChEBI" id="CHEBI:57540"/>
        <dbReference type="ChEBI" id="CHEBI:57945"/>
        <dbReference type="ChEBI" id="CHEBI:57951"/>
        <dbReference type="EC" id="1.5.1.7"/>
    </reaction>
</comment>
<dbReference type="SUPFAM" id="SSF52283">
    <property type="entry name" value="Formate/glycerate dehydrogenase catalytic domain-like"/>
    <property type="match status" value="1"/>
</dbReference>
<dbReference type="CDD" id="cd05199">
    <property type="entry name" value="SDH_like"/>
    <property type="match status" value="1"/>
</dbReference>
<feature type="binding site" evidence="11">
    <location>
        <position position="269"/>
    </location>
    <ligand>
        <name>NAD(+)</name>
        <dbReference type="ChEBI" id="CHEBI:57540"/>
    </ligand>
</feature>
<sequence>MNKKTIALIREGKIPVDHRVPITPDQAVEITKKFDVDVICQTSELRCFPDDEYRQVGIPLVESVEDADILLGVKEVPIQDLLPDKTYLFFSHTIKKQAYNRDLLRAILDKNIRLIDYERLTDKQHRRVVAFGRFAGIVGAYNGLYTFGKKFGLYDIRRAKDCFDMADLKSEYAKIKLPAIKIAITGTGRVSKGAAEVLDGVGIRRVKASDYLKHQYKEPVYTQLEVTQYNRKKDGGPFHKQEFYDHPQQFEPGFRPYAQETDLLIAGAYWDSNSPVLFDREDMLEEAFKIKVIADITCDIEGSIPSTKRPSTMEHPVYDYNPWHDKVEDDPFHNQDLVSVMAIDNLPSELPRDASRAFGEALLEQVLPHLLGNDRGGMIKRATIAENGELTEYYRYLQDYVDGMEVT</sequence>
<protein>
    <recommendedName>
        <fullName evidence="4">Saccharopine dehydrogenase [NAD(+), L-lysine-forming]</fullName>
        <ecNumber evidence="3">1.5.1.7</ecNumber>
    </recommendedName>
    <alternativeName>
        <fullName evidence="8">Lysine--2-oxoglutarate reductase</fullName>
    </alternativeName>
</protein>
<dbReference type="SMART" id="SM01003">
    <property type="entry name" value="AlaDh_PNT_N"/>
    <property type="match status" value="1"/>
</dbReference>
<dbReference type="InterPro" id="IPR051168">
    <property type="entry name" value="AASS"/>
</dbReference>
<evidence type="ECO:0000256" key="5">
    <source>
        <dbReference type="ARBA" id="ARBA00022605"/>
    </source>
</evidence>
<dbReference type="PIRSF" id="PIRSF018250">
    <property type="entry name" value="Saccharopine_DH_Lys"/>
    <property type="match status" value="1"/>
</dbReference>
<comment type="subunit">
    <text evidence="2">Monomer.</text>
</comment>
<dbReference type="GO" id="GO:0009085">
    <property type="term" value="P:lysine biosynthetic process"/>
    <property type="evidence" value="ECO:0007669"/>
    <property type="project" value="InterPro"/>
</dbReference>
<evidence type="ECO:0000256" key="9">
    <source>
        <dbReference type="ARBA" id="ARBA00047860"/>
    </source>
</evidence>
<feature type="active site" description="Proton donor" evidence="10">
    <location>
        <position position="92"/>
    </location>
</feature>
<evidence type="ECO:0000256" key="7">
    <source>
        <dbReference type="ARBA" id="ARBA00023157"/>
    </source>
</evidence>
<keyword evidence="11" id="KW-0520">NAD</keyword>
<evidence type="ECO:0000256" key="2">
    <source>
        <dbReference type="ARBA" id="ARBA00011245"/>
    </source>
</evidence>
<dbReference type="InterPro" id="IPR007698">
    <property type="entry name" value="AlaDH/PNT_NAD(H)-bd"/>
</dbReference>
<evidence type="ECO:0000313" key="14">
    <source>
        <dbReference type="EMBL" id="WKN39331.1"/>
    </source>
</evidence>
<evidence type="ECO:0000259" key="12">
    <source>
        <dbReference type="SMART" id="SM01002"/>
    </source>
</evidence>
<dbReference type="PANTHER" id="PTHR11133:SF22">
    <property type="entry name" value="ALPHA-AMINOADIPIC SEMIALDEHYDE SYNTHASE, MITOCHONDRIAL"/>
    <property type="match status" value="1"/>
</dbReference>
<evidence type="ECO:0000256" key="1">
    <source>
        <dbReference type="ARBA" id="ARBA00004884"/>
    </source>
</evidence>
<comment type="pathway">
    <text evidence="1">Amino-acid biosynthesis; L-lysine biosynthesis via AAA pathway; L-lysine from L-alpha-aminoadipate (fungal route): step 3/3.</text>
</comment>
<feature type="active site" description="Proton acceptor" evidence="10">
    <location>
        <position position="74"/>
    </location>
</feature>
<dbReference type="Pfam" id="PF01262">
    <property type="entry name" value="AlaDh_PNT_C"/>
    <property type="match status" value="1"/>
</dbReference>
<feature type="binding site" evidence="11">
    <location>
        <begin position="188"/>
        <end position="189"/>
    </location>
    <ligand>
        <name>NAD(+)</name>
        <dbReference type="ChEBI" id="CHEBI:57540"/>
    </ligand>
</feature>
<reference evidence="14" key="2">
    <citation type="journal article" date="2024" name="Antonie Van Leeuwenhoek">
        <title>Roseihalotalea indica gen. nov., sp. nov., a halophilic Bacteroidetes from mesopelagic Southwest Indian Ocean with higher carbohydrate metabolic potential.</title>
        <authorList>
            <person name="Chen B."/>
            <person name="Zhang M."/>
            <person name="Lin D."/>
            <person name="Ye J."/>
            <person name="Tang K."/>
        </authorList>
    </citation>
    <scope>NUCLEOTIDE SEQUENCE</scope>
    <source>
        <strain evidence="14">TK19036</strain>
    </source>
</reference>
<evidence type="ECO:0000256" key="11">
    <source>
        <dbReference type="PIRSR" id="PIRSR018250-3"/>
    </source>
</evidence>
<feature type="domain" description="Alanine dehydrogenase/pyridine nucleotide transhydrogenase N-terminal" evidence="13">
    <location>
        <begin position="7"/>
        <end position="138"/>
    </location>
</feature>
<dbReference type="SMART" id="SM01002">
    <property type="entry name" value="AlaDh_PNT_C"/>
    <property type="match status" value="1"/>
</dbReference>
<dbReference type="EC" id="1.5.1.7" evidence="3"/>
<keyword evidence="5" id="KW-0028">Amino-acid biosynthesis</keyword>
<evidence type="ECO:0000256" key="3">
    <source>
        <dbReference type="ARBA" id="ARBA00012847"/>
    </source>
</evidence>
<keyword evidence="7" id="KW-1015">Disulfide bond</keyword>
<feature type="binding site" evidence="11">
    <location>
        <position position="227"/>
    </location>
    <ligand>
        <name>NAD(+)</name>
        <dbReference type="ChEBI" id="CHEBI:57540"/>
    </ligand>
</feature>
<dbReference type="InterPro" id="IPR007886">
    <property type="entry name" value="AlaDH/PNT_N"/>
</dbReference>